<dbReference type="Gene3D" id="3.40.50.11180">
    <property type="match status" value="1"/>
</dbReference>
<dbReference type="EMBL" id="CP038436">
    <property type="protein sequence ID" value="QBX57425.1"/>
    <property type="molecule type" value="Genomic_DNA"/>
</dbReference>
<evidence type="ECO:0000256" key="13">
    <source>
        <dbReference type="HAMAP-Rule" id="MF_00969"/>
    </source>
</evidence>
<proteinExistence type="inferred from homology"/>
<dbReference type="InterPro" id="IPR001650">
    <property type="entry name" value="Helicase_C-like"/>
</dbReference>
<dbReference type="Pfam" id="PF00271">
    <property type="entry name" value="Helicase_C"/>
    <property type="match status" value="1"/>
</dbReference>
<evidence type="ECO:0000256" key="12">
    <source>
        <dbReference type="ARBA" id="ARBA00070128"/>
    </source>
</evidence>
<name>A0A4P7IJ63_9ACTN</name>
<dbReference type="SMART" id="SM00490">
    <property type="entry name" value="HELICc"/>
    <property type="match status" value="1"/>
</dbReference>
<dbReference type="CDD" id="cd17991">
    <property type="entry name" value="DEXHc_TRCF"/>
    <property type="match status" value="1"/>
</dbReference>
<protein>
    <recommendedName>
        <fullName evidence="12 13">Transcription-repair-coupling factor</fullName>
        <shortName evidence="13">TRCF</shortName>
        <ecNumber evidence="13">3.6.4.-</ecNumber>
    </recommendedName>
</protein>
<feature type="region of interest" description="Disordered" evidence="14">
    <location>
        <begin position="1"/>
        <end position="42"/>
    </location>
</feature>
<dbReference type="KEGG" id="nsn:EXE58_03410"/>
<dbReference type="PROSITE" id="PS51194">
    <property type="entry name" value="HELICASE_CTER"/>
    <property type="match status" value="1"/>
</dbReference>
<keyword evidence="8 13" id="KW-0238">DNA-binding</keyword>
<keyword evidence="4 13" id="KW-0227">DNA damage</keyword>
<organism evidence="17 18">
    <name type="scientific">Nocardioides seonyuensis</name>
    <dbReference type="NCBI Taxonomy" id="2518371"/>
    <lineage>
        <taxon>Bacteria</taxon>
        <taxon>Bacillati</taxon>
        <taxon>Actinomycetota</taxon>
        <taxon>Actinomycetes</taxon>
        <taxon>Propionibacteriales</taxon>
        <taxon>Nocardioidaceae</taxon>
        <taxon>Nocardioides</taxon>
    </lineage>
</organism>
<dbReference type="InterPro" id="IPR041471">
    <property type="entry name" value="UvrB_inter"/>
</dbReference>
<dbReference type="Pfam" id="PF17757">
    <property type="entry name" value="UvrB_inter"/>
    <property type="match status" value="1"/>
</dbReference>
<feature type="domain" description="Helicase C-terminal" evidence="16">
    <location>
        <begin position="863"/>
        <end position="1020"/>
    </location>
</feature>
<evidence type="ECO:0000313" key="17">
    <source>
        <dbReference type="EMBL" id="QBX57425.1"/>
    </source>
</evidence>
<dbReference type="GO" id="GO:0003684">
    <property type="term" value="F:damaged DNA binding"/>
    <property type="evidence" value="ECO:0007669"/>
    <property type="project" value="InterPro"/>
</dbReference>
<dbReference type="GO" id="GO:0006355">
    <property type="term" value="P:regulation of DNA-templated transcription"/>
    <property type="evidence" value="ECO:0007669"/>
    <property type="project" value="UniProtKB-UniRule"/>
</dbReference>
<dbReference type="PANTHER" id="PTHR47964">
    <property type="entry name" value="ATP-DEPENDENT DNA HELICASE HOMOLOG RECG, CHLOROPLASTIC"/>
    <property type="match status" value="1"/>
</dbReference>
<dbReference type="SMART" id="SM00982">
    <property type="entry name" value="TRCF"/>
    <property type="match status" value="1"/>
</dbReference>
<dbReference type="InterPro" id="IPR027417">
    <property type="entry name" value="P-loop_NTPase"/>
</dbReference>
<comment type="similarity">
    <text evidence="11 13">In the C-terminal section; belongs to the helicase family. RecG subfamily.</text>
</comment>
<evidence type="ECO:0000256" key="6">
    <source>
        <dbReference type="ARBA" id="ARBA00022806"/>
    </source>
</evidence>
<dbReference type="InterPro" id="IPR037235">
    <property type="entry name" value="TRCF-like_C_D7"/>
</dbReference>
<keyword evidence="3 13" id="KW-0547">Nucleotide-binding</keyword>
<dbReference type="SMART" id="SM01058">
    <property type="entry name" value="CarD_TRCF"/>
    <property type="match status" value="1"/>
</dbReference>
<keyword evidence="5 13" id="KW-0378">Hydrolase</keyword>
<comment type="subcellular location">
    <subcellularLocation>
        <location evidence="1 13">Cytoplasm</location>
    </subcellularLocation>
</comment>
<evidence type="ECO:0000256" key="11">
    <source>
        <dbReference type="ARBA" id="ARBA00061399"/>
    </source>
</evidence>
<dbReference type="FunFam" id="3.40.50.300:FF:000300">
    <property type="entry name" value="Transcription-repair-coupling factor"/>
    <property type="match status" value="1"/>
</dbReference>
<dbReference type="GO" id="GO:0003678">
    <property type="term" value="F:DNA helicase activity"/>
    <property type="evidence" value="ECO:0007669"/>
    <property type="project" value="TreeGrafter"/>
</dbReference>
<dbReference type="InterPro" id="IPR036101">
    <property type="entry name" value="CarD-like/TRCF_RID_sf"/>
</dbReference>
<dbReference type="InterPro" id="IPR011545">
    <property type="entry name" value="DEAD/DEAH_box_helicase_dom"/>
</dbReference>
<dbReference type="CDD" id="cd18810">
    <property type="entry name" value="SF2_C_TRCF"/>
    <property type="match status" value="1"/>
</dbReference>
<evidence type="ECO:0000256" key="5">
    <source>
        <dbReference type="ARBA" id="ARBA00022801"/>
    </source>
</evidence>
<dbReference type="EC" id="3.6.4.-" evidence="13"/>
<dbReference type="Gene3D" id="3.30.2060.10">
    <property type="entry name" value="Penicillin-binding protein 1b domain"/>
    <property type="match status" value="1"/>
</dbReference>
<evidence type="ECO:0000256" key="3">
    <source>
        <dbReference type="ARBA" id="ARBA00022741"/>
    </source>
</evidence>
<keyword evidence="9 13" id="KW-0234">DNA repair</keyword>
<evidence type="ECO:0000256" key="2">
    <source>
        <dbReference type="ARBA" id="ARBA00022490"/>
    </source>
</evidence>
<evidence type="ECO:0000259" key="16">
    <source>
        <dbReference type="PROSITE" id="PS51194"/>
    </source>
</evidence>
<comment type="similarity">
    <text evidence="10 13">In the N-terminal section; belongs to the UvrB family.</text>
</comment>
<sequence length="1222" mass="132997">MGGGGLSAFLPQRPSRQTSGPPVDSGHVTPPPPPDPVPGASSPLARVADALLAGPVLSEALAQSGVLPSLDLTGPAAVRPFVVRGLVERGRTVLVVTATSRDAEDLVEELSDLVDPALVAHYPSWETLPHERLSPRSDTVGRRLAVLRRLKHPGDDPSNGPLRVVVAPIRSVLQPQVKGLADIEPVELARGDARPLEEVVQGLAAAAYSRVDMVEKRGEFAVRGGIVDVFPPTEEHPLRVEFWGDEVEEIRSFAVADQRTHEQVERLWAPPCRELLLTDEVRRRAAELGEAHPQLLELTDKVAAGIAVEGMEALAPVLVEEMELLVDLMPADTTVLVLDPERARSRAHDLVATSEEFLGASWAAAAGGGTAPIDLGAASYREVADVRSHALGLGMAWWSVSPFGIDTDDLPADLAADGVPSRALTAQPAEAYRGDLEKAISDIRGWLDQGLAVTVVHAGHGPAQRFVELLADHDVAARLVEEGASAEGVVTVTCGSLVHGLVDPAARVALVTGDDLSGQKSSTRDMRKMPARRKKQIDPLELKAGDYVVHEQHGVGRFVEMAQREIGGATREYLVLEYGASKRGGPPDRLFVPADTLDQVTRYVGGEQPSLDRLGGGDWTKRKNRARRAVREIAAELIKLYAARQATRGHAYGPDTPWQRELEDAFPFTETADQLTTVEEVKADMRQVVPMDRLVCGDVGYGKTEIAVRAAFKAVQDGKQVAVLVPTTLLVTQHLSTFSERMSGFPVVVKGLSRFQTDKEAKEVVAGLADGSVDIVVGTHRLLNPDIKVKDLGLIIVDEEQRFGVEHKEQMKRMRTSVDVLSMSATPIPRTLEMAVTGIREMSTITTPPEERHPVLTYVGAYEDRQVVAAVRRELLREGQVFYIHNRVNSIEKAAARIRELVPEARVATAHGQMGEHQLEQVMLDFWEKRFDVLVCTTIVESGLDVSNANTMIIERADTLGLSQLHQLRGRVGRSRERAYAYFLYPAEKPLTETAHERLATLAQHSDLGGGMAIAMKDLEIRGAGNLLGGEQSGHIADVGFDLYVRLVGEAVAEFKGGVEEELKEVRIELPVDAHLPHDYIPSERLRLEMYKRLAEVRADSDIDEVREELVDRYGNPPEVVDSLLLVARFRARARRAGVSEVTIAGKYVRFAPVDLPDSRVVRLQRLHPGSVVKAPVSTILVPRPQTAAVAGKPVGGVALLEWARGVLDSIVDPEDARPKNP</sequence>
<feature type="domain" description="Helicase ATP-binding" evidence="15">
    <location>
        <begin position="684"/>
        <end position="845"/>
    </location>
</feature>
<comment type="function">
    <text evidence="13">Couples transcription and DNA repair by recognizing RNA polymerase (RNAP) stalled at DNA lesions. Mediates ATP-dependent release of RNAP and its truncated transcript from the DNA, and recruitment of nucleotide excision repair machinery to the damaged site.</text>
</comment>
<keyword evidence="18" id="KW-1185">Reference proteome</keyword>
<dbReference type="AlphaFoldDB" id="A0A4P7IJ63"/>
<dbReference type="PANTHER" id="PTHR47964:SF1">
    <property type="entry name" value="ATP-DEPENDENT DNA HELICASE HOMOLOG RECG, CHLOROPLASTIC"/>
    <property type="match status" value="1"/>
</dbReference>
<evidence type="ECO:0000256" key="1">
    <source>
        <dbReference type="ARBA" id="ARBA00004496"/>
    </source>
</evidence>
<dbReference type="InterPro" id="IPR004576">
    <property type="entry name" value="Mfd"/>
</dbReference>
<evidence type="ECO:0000256" key="4">
    <source>
        <dbReference type="ARBA" id="ARBA00022763"/>
    </source>
</evidence>
<evidence type="ECO:0000259" key="15">
    <source>
        <dbReference type="PROSITE" id="PS51192"/>
    </source>
</evidence>
<dbReference type="SUPFAM" id="SSF141259">
    <property type="entry name" value="CarD-like"/>
    <property type="match status" value="1"/>
</dbReference>
<evidence type="ECO:0000256" key="14">
    <source>
        <dbReference type="SAM" id="MobiDB-lite"/>
    </source>
</evidence>
<dbReference type="Gene3D" id="2.40.10.170">
    <property type="match status" value="1"/>
</dbReference>
<evidence type="ECO:0000313" key="18">
    <source>
        <dbReference type="Proteomes" id="UP000294853"/>
    </source>
</evidence>
<dbReference type="InterPro" id="IPR047112">
    <property type="entry name" value="RecG/Mfd"/>
</dbReference>
<dbReference type="SUPFAM" id="SSF143517">
    <property type="entry name" value="TRCF domain-like"/>
    <property type="match status" value="1"/>
</dbReference>
<dbReference type="InterPro" id="IPR005118">
    <property type="entry name" value="TRCF_C"/>
</dbReference>
<dbReference type="NCBIfam" id="TIGR00580">
    <property type="entry name" value="mfd"/>
    <property type="match status" value="1"/>
</dbReference>
<evidence type="ECO:0000256" key="9">
    <source>
        <dbReference type="ARBA" id="ARBA00023204"/>
    </source>
</evidence>
<dbReference type="FunFam" id="3.40.50.300:FF:000546">
    <property type="entry name" value="Transcription-repair-coupling factor"/>
    <property type="match status" value="1"/>
</dbReference>
<dbReference type="GO" id="GO:0000716">
    <property type="term" value="P:transcription-coupled nucleotide-excision repair, DNA damage recognition"/>
    <property type="evidence" value="ECO:0007669"/>
    <property type="project" value="UniProtKB-UniRule"/>
</dbReference>
<dbReference type="Pfam" id="PF03461">
    <property type="entry name" value="TRCF"/>
    <property type="match status" value="1"/>
</dbReference>
<dbReference type="GO" id="GO:0016787">
    <property type="term" value="F:hydrolase activity"/>
    <property type="evidence" value="ECO:0007669"/>
    <property type="project" value="UniProtKB-KW"/>
</dbReference>
<dbReference type="OrthoDB" id="9804325at2"/>
<keyword evidence="2 13" id="KW-0963">Cytoplasm</keyword>
<dbReference type="GO" id="GO:0005524">
    <property type="term" value="F:ATP binding"/>
    <property type="evidence" value="ECO:0007669"/>
    <property type="project" value="UniProtKB-UniRule"/>
</dbReference>
<dbReference type="InterPro" id="IPR003711">
    <property type="entry name" value="CarD-like/TRCF_RID"/>
</dbReference>
<evidence type="ECO:0000256" key="7">
    <source>
        <dbReference type="ARBA" id="ARBA00022840"/>
    </source>
</evidence>
<dbReference type="Proteomes" id="UP000294853">
    <property type="component" value="Chromosome"/>
</dbReference>
<keyword evidence="7 13" id="KW-0067">ATP-binding</keyword>
<evidence type="ECO:0000256" key="10">
    <source>
        <dbReference type="ARBA" id="ARBA00061104"/>
    </source>
</evidence>
<dbReference type="Gene3D" id="3.40.50.300">
    <property type="entry name" value="P-loop containing nucleotide triphosphate hydrolases"/>
    <property type="match status" value="2"/>
</dbReference>
<dbReference type="Pfam" id="PF02559">
    <property type="entry name" value="CarD_TRCF_RID"/>
    <property type="match status" value="1"/>
</dbReference>
<dbReference type="HAMAP" id="MF_00969">
    <property type="entry name" value="TRCF"/>
    <property type="match status" value="1"/>
</dbReference>
<dbReference type="SMART" id="SM00487">
    <property type="entry name" value="DEXDc"/>
    <property type="match status" value="1"/>
</dbReference>
<dbReference type="SUPFAM" id="SSF52540">
    <property type="entry name" value="P-loop containing nucleoside triphosphate hydrolases"/>
    <property type="match status" value="4"/>
</dbReference>
<accession>A0A4P7IJ63</accession>
<gene>
    <name evidence="13 17" type="primary">mfd</name>
    <name evidence="17" type="ORF">EXE58_03410</name>
</gene>
<evidence type="ECO:0000256" key="8">
    <source>
        <dbReference type="ARBA" id="ARBA00023125"/>
    </source>
</evidence>
<dbReference type="Pfam" id="PF00270">
    <property type="entry name" value="DEAD"/>
    <property type="match status" value="1"/>
</dbReference>
<dbReference type="InterPro" id="IPR014001">
    <property type="entry name" value="Helicase_ATP-bd"/>
</dbReference>
<reference evidence="17 18" key="1">
    <citation type="submission" date="2019-03" db="EMBL/GenBank/DDBJ databases">
        <title>Three New Species of Nocardioides, Nocardioides euryhalodurans sp. nov., Nocardioides seonyuensis sp. nov. and Nocardioides eburneoflavus sp. nov. Iolated from Soil.</title>
        <authorList>
            <person name="Roh S.G."/>
            <person name="Lee C."/>
            <person name="Kim M.-K."/>
            <person name="Kim S.B."/>
        </authorList>
    </citation>
    <scope>NUCLEOTIDE SEQUENCE [LARGE SCALE GENOMIC DNA]</scope>
    <source>
        <strain evidence="17 18">MMS17-SY207-3</strain>
    </source>
</reference>
<dbReference type="Gene3D" id="3.90.1150.50">
    <property type="entry name" value="Transcription-repair-coupling factor, D7 domain"/>
    <property type="match status" value="1"/>
</dbReference>
<dbReference type="PROSITE" id="PS51192">
    <property type="entry name" value="HELICASE_ATP_BIND_1"/>
    <property type="match status" value="1"/>
</dbReference>
<dbReference type="GO" id="GO:0005737">
    <property type="term" value="C:cytoplasm"/>
    <property type="evidence" value="ECO:0007669"/>
    <property type="project" value="UniProtKB-SubCell"/>
</dbReference>
<keyword evidence="6" id="KW-0347">Helicase</keyword>